<dbReference type="PANTHER" id="PTHR38096:SF1">
    <property type="entry name" value="ENTEROBACTIN SYNTHASE COMPONENT D"/>
    <property type="match status" value="1"/>
</dbReference>
<dbReference type="PRINTS" id="PR01399">
    <property type="entry name" value="ENTSNTHTASED"/>
</dbReference>
<organism evidence="14 15">
    <name type="scientific">Candidatus Seongchinamella marina</name>
    <dbReference type="NCBI Taxonomy" id="2518990"/>
    <lineage>
        <taxon>Bacteria</taxon>
        <taxon>Pseudomonadati</taxon>
        <taxon>Pseudomonadota</taxon>
        <taxon>Gammaproteobacteria</taxon>
        <taxon>Cellvibrionales</taxon>
        <taxon>Halieaceae</taxon>
        <taxon>Seongchinamella</taxon>
    </lineage>
</organism>
<proteinExistence type="inferred from homology"/>
<keyword evidence="15" id="KW-1185">Reference proteome</keyword>
<dbReference type="Pfam" id="PF17837">
    <property type="entry name" value="4PPT_N"/>
    <property type="match status" value="1"/>
</dbReference>
<sequence>MNENELLKAVIGYARTGFRDGCGHLHLQETVNFCSLFSDLSSPHLRVACAGIASLQGVIFPEERLDIQNAHPKRRREFIAGRRMARQLSQSLGFPDYSLRRSAQRTPLWRHGATGSISHSATICAAAVARKAAIPALGIDIEALGRVRPELWGSIFTESEQEFLYALSTIEACLAATVMFSAKESFYKLQYSMTGNWVGFHDVEVKLIDESRCRIAPVSSQADVWHQPDIHVERVGSDHVATLMHMK</sequence>
<dbReference type="GO" id="GO:0016740">
    <property type="term" value="F:transferase activity"/>
    <property type="evidence" value="ECO:0007669"/>
    <property type="project" value="UniProtKB-KW"/>
</dbReference>
<dbReference type="InterPro" id="IPR037143">
    <property type="entry name" value="4-PPantetheinyl_Trfase_dom_sf"/>
</dbReference>
<dbReference type="EMBL" id="SHNP01000002">
    <property type="protein sequence ID" value="MCX2973283.1"/>
    <property type="molecule type" value="Genomic_DNA"/>
</dbReference>
<reference evidence="14" key="1">
    <citation type="submission" date="2019-02" db="EMBL/GenBank/DDBJ databases">
        <authorList>
            <person name="Li S.-H."/>
        </authorList>
    </citation>
    <scope>NUCLEOTIDE SEQUENCE</scope>
    <source>
        <strain evidence="14">IMCC8485</strain>
    </source>
</reference>
<evidence type="ECO:0000256" key="11">
    <source>
        <dbReference type="ARBA" id="ARBA00049191"/>
    </source>
</evidence>
<comment type="function">
    <text evidence="1">Involved in the biosynthesis of the siderophore enterobactin (enterochelin), which is a macrocyclic trimeric lactone of N-(2,3-dihydroxybenzoyl)-serine. The serine trilactone serves as a scaffolding for the three catechol functionalities that provide hexadentate coordination for the tightly ligated iron(2+) atoms. Plays an essential role in the assembly of the enterobactin by catalyzing the transfer of the 4'-phosphopantetheine (Ppant) moiety from coenzyme A to the apo-domains of both EntB (ArCP domain) and EntF (PCP domain) to yield their holo-forms which make them competent for the activation of 2,3-dihydroxybenzoate (DHB) and L-serine, respectively.</text>
</comment>
<name>A0ABT3STG7_9GAMM</name>
<comment type="caution">
    <text evidence="14">The sequence shown here is derived from an EMBL/GenBank/DDBJ whole genome shotgun (WGS) entry which is preliminary data.</text>
</comment>
<protein>
    <recommendedName>
        <fullName evidence="5">Enterobactin synthase component D</fullName>
    </recommendedName>
    <alternativeName>
        <fullName evidence="8">4'-phosphopantetheinyl transferase EntD</fullName>
    </alternativeName>
    <alternativeName>
        <fullName evidence="9">Enterochelin synthase D</fullName>
    </alternativeName>
</protein>
<evidence type="ECO:0000256" key="7">
    <source>
        <dbReference type="ARBA" id="ARBA00023191"/>
    </source>
</evidence>
<evidence type="ECO:0000256" key="8">
    <source>
        <dbReference type="ARBA" id="ARBA00029894"/>
    </source>
</evidence>
<keyword evidence="6 14" id="KW-0808">Transferase</keyword>
<comment type="subunit">
    <text evidence="4">EntB, EntD, EntE, and EntF form a multienzyme complex called enterobactin synthase.</text>
</comment>
<evidence type="ECO:0000256" key="3">
    <source>
        <dbReference type="ARBA" id="ARBA00008342"/>
    </source>
</evidence>
<gene>
    <name evidence="14" type="ORF">EYC87_06740</name>
</gene>
<dbReference type="InterPro" id="IPR003542">
    <property type="entry name" value="Enbac_synth_compD-like"/>
</dbReference>
<dbReference type="Proteomes" id="UP001143307">
    <property type="component" value="Unassembled WGS sequence"/>
</dbReference>
<keyword evidence="7" id="KW-0259">Enterobactin biosynthesis</keyword>
<evidence type="ECO:0000259" key="13">
    <source>
        <dbReference type="Pfam" id="PF17837"/>
    </source>
</evidence>
<comment type="catalytic activity">
    <reaction evidence="11">
        <text>apo-[peptidyl-carrier protein] + CoA = holo-[peptidyl-carrier protein] + adenosine 3',5'-bisphosphate + H(+)</text>
        <dbReference type="Rhea" id="RHEA:46228"/>
        <dbReference type="Rhea" id="RHEA-COMP:11479"/>
        <dbReference type="Rhea" id="RHEA-COMP:11480"/>
        <dbReference type="ChEBI" id="CHEBI:15378"/>
        <dbReference type="ChEBI" id="CHEBI:29999"/>
        <dbReference type="ChEBI" id="CHEBI:57287"/>
        <dbReference type="ChEBI" id="CHEBI:58343"/>
        <dbReference type="ChEBI" id="CHEBI:64479"/>
    </reaction>
</comment>
<evidence type="ECO:0000313" key="14">
    <source>
        <dbReference type="EMBL" id="MCX2973283.1"/>
    </source>
</evidence>
<evidence type="ECO:0000256" key="10">
    <source>
        <dbReference type="ARBA" id="ARBA00049176"/>
    </source>
</evidence>
<dbReference type="RefSeq" id="WP_279252216.1">
    <property type="nucleotide sequence ID" value="NZ_SHNP01000002.1"/>
</dbReference>
<dbReference type="SUPFAM" id="SSF56214">
    <property type="entry name" value="4'-phosphopantetheinyl transferase"/>
    <property type="match status" value="1"/>
</dbReference>
<accession>A0ABT3STG7</accession>
<comment type="catalytic activity">
    <reaction evidence="10">
        <text>apo-[aryl-carrier protein] + CoA = holo-[aryl-carrier protein] + adenosine 3',5'-bisphosphate + H(+)</text>
        <dbReference type="Rhea" id="RHEA:48404"/>
        <dbReference type="Rhea" id="RHEA-COMP:15903"/>
        <dbReference type="Rhea" id="RHEA-COMP:17557"/>
        <dbReference type="ChEBI" id="CHEBI:15378"/>
        <dbReference type="ChEBI" id="CHEBI:29999"/>
        <dbReference type="ChEBI" id="CHEBI:57287"/>
        <dbReference type="ChEBI" id="CHEBI:58343"/>
        <dbReference type="ChEBI" id="CHEBI:64479"/>
    </reaction>
</comment>
<dbReference type="InterPro" id="IPR008278">
    <property type="entry name" value="4-PPantetheinyl_Trfase_dom"/>
</dbReference>
<evidence type="ECO:0000313" key="15">
    <source>
        <dbReference type="Proteomes" id="UP001143307"/>
    </source>
</evidence>
<evidence type="ECO:0000256" key="4">
    <source>
        <dbReference type="ARBA" id="ARBA00011503"/>
    </source>
</evidence>
<feature type="domain" description="4'-phosphopantetheinyl transferase" evidence="12">
    <location>
        <begin position="137"/>
        <end position="220"/>
    </location>
</feature>
<evidence type="ECO:0000256" key="6">
    <source>
        <dbReference type="ARBA" id="ARBA00022679"/>
    </source>
</evidence>
<feature type="domain" description="4'-phosphopantetheinyl transferase N-terminal" evidence="13">
    <location>
        <begin position="63"/>
        <end position="129"/>
    </location>
</feature>
<comment type="pathway">
    <text evidence="2">Siderophore biosynthesis; enterobactin biosynthesis.</text>
</comment>
<dbReference type="Pfam" id="PF01648">
    <property type="entry name" value="ACPS"/>
    <property type="match status" value="1"/>
</dbReference>
<dbReference type="Gene3D" id="3.90.470.20">
    <property type="entry name" value="4'-phosphopantetheinyl transferase domain"/>
    <property type="match status" value="1"/>
</dbReference>
<evidence type="ECO:0000256" key="9">
    <source>
        <dbReference type="ARBA" id="ARBA00031996"/>
    </source>
</evidence>
<dbReference type="InterPro" id="IPR041354">
    <property type="entry name" value="4PPT_N"/>
</dbReference>
<comment type="similarity">
    <text evidence="3">Belongs to the P-Pant transferase superfamily. EntD family.</text>
</comment>
<evidence type="ECO:0000256" key="5">
    <source>
        <dbReference type="ARBA" id="ARBA00019087"/>
    </source>
</evidence>
<evidence type="ECO:0000259" key="12">
    <source>
        <dbReference type="Pfam" id="PF01648"/>
    </source>
</evidence>
<evidence type="ECO:0000256" key="2">
    <source>
        <dbReference type="ARBA" id="ARBA00004993"/>
    </source>
</evidence>
<evidence type="ECO:0000256" key="1">
    <source>
        <dbReference type="ARBA" id="ARBA00003937"/>
    </source>
</evidence>
<dbReference type="PANTHER" id="PTHR38096">
    <property type="entry name" value="ENTEROBACTIN SYNTHASE COMPONENT D"/>
    <property type="match status" value="1"/>
</dbReference>